<protein>
    <submittedName>
        <fullName evidence="2">Uncharacterized protein</fullName>
    </submittedName>
</protein>
<dbReference type="EMBL" id="FPCH01000001">
    <property type="protein sequence ID" value="SFV27691.1"/>
    <property type="molecule type" value="Genomic_DNA"/>
</dbReference>
<reference evidence="3" key="1">
    <citation type="submission" date="2016-10" db="EMBL/GenBank/DDBJ databases">
        <authorList>
            <person name="Varghese N."/>
            <person name="Submissions S."/>
        </authorList>
    </citation>
    <scope>NUCLEOTIDE SEQUENCE [LARGE SCALE GENOMIC DNA]</scope>
    <source>
        <strain evidence="3">DSM 1565</strain>
    </source>
</reference>
<dbReference type="Proteomes" id="UP000199423">
    <property type="component" value="Unassembled WGS sequence"/>
</dbReference>
<feature type="region of interest" description="Disordered" evidence="1">
    <location>
        <begin position="1"/>
        <end position="29"/>
    </location>
</feature>
<proteinExistence type="predicted"/>
<name>A0A1I7MZ61_9HYPH</name>
<organism evidence="2 3">
    <name type="scientific">Hyphomicrobium facile</name>
    <dbReference type="NCBI Taxonomy" id="51670"/>
    <lineage>
        <taxon>Bacteria</taxon>
        <taxon>Pseudomonadati</taxon>
        <taxon>Pseudomonadota</taxon>
        <taxon>Alphaproteobacteria</taxon>
        <taxon>Hyphomicrobiales</taxon>
        <taxon>Hyphomicrobiaceae</taxon>
        <taxon>Hyphomicrobium</taxon>
    </lineage>
</organism>
<evidence type="ECO:0000313" key="2">
    <source>
        <dbReference type="EMBL" id="SFV27691.1"/>
    </source>
</evidence>
<feature type="compositionally biased region" description="Basic and acidic residues" evidence="1">
    <location>
        <begin position="19"/>
        <end position="28"/>
    </location>
</feature>
<gene>
    <name evidence="2" type="ORF">SAMN04488557_0823</name>
</gene>
<accession>A0A1I7MZ61</accession>
<dbReference type="AlphaFoldDB" id="A0A1I7MZ61"/>
<evidence type="ECO:0000313" key="3">
    <source>
        <dbReference type="Proteomes" id="UP000199423"/>
    </source>
</evidence>
<keyword evidence="3" id="KW-1185">Reference proteome</keyword>
<evidence type="ECO:0000256" key="1">
    <source>
        <dbReference type="SAM" id="MobiDB-lite"/>
    </source>
</evidence>
<dbReference type="STRING" id="51670.SAMN04488557_0823"/>
<sequence>MQAAPRTSEESGWRNARSKAVEAQRESPHSFVKNLLQRGRITQYAGIYYCAAKATSRDILPEGSGKTKIT</sequence>